<evidence type="ECO:0000313" key="2">
    <source>
        <dbReference type="EMBL" id="PWI76920.1"/>
    </source>
</evidence>
<sequence>MRPQLTLAALIIPMASCRKPPIEGSRESIRKIDCREGEEGFCGRRWMVDYRDLMDEIAEKTNANATFKNGDVLGCRLMAGMRCTGYCAYLQKFKKKEIPGVEVKKLAYRLGWDCAGCGTAWSKADGPNGGGLTFNFFEGINKKCSGPPGRN</sequence>
<dbReference type="GO" id="GO:0005576">
    <property type="term" value="C:extracellular region"/>
    <property type="evidence" value="ECO:0007669"/>
    <property type="project" value="InterPro"/>
</dbReference>
<dbReference type="Proteomes" id="UP000245956">
    <property type="component" value="Unassembled WGS sequence"/>
</dbReference>
<proteinExistence type="predicted"/>
<gene>
    <name evidence="2" type="ORF">PCL_04114</name>
</gene>
<dbReference type="EMBL" id="LCWV01000001">
    <property type="protein sequence ID" value="PWI76920.1"/>
    <property type="molecule type" value="Genomic_DNA"/>
</dbReference>
<comment type="caution">
    <text evidence="2">The sequence shown here is derived from an EMBL/GenBank/DDBJ whole genome shotgun (WGS) entry which is preliminary data.</text>
</comment>
<name>A0A2U3EQZ6_PURLI</name>
<dbReference type="InterPro" id="IPR015131">
    <property type="entry name" value="Killer_tox_Kp4"/>
</dbReference>
<dbReference type="Pfam" id="PF09044">
    <property type="entry name" value="Kp4"/>
    <property type="match status" value="1"/>
</dbReference>
<evidence type="ECO:0000313" key="3">
    <source>
        <dbReference type="Proteomes" id="UP000245956"/>
    </source>
</evidence>
<feature type="domain" description="Killer toxin Kp4" evidence="1">
    <location>
        <begin position="32"/>
        <end position="136"/>
    </location>
</feature>
<dbReference type="Gene3D" id="3.30.430.10">
    <property type="entry name" value="Killer Toxin P4, subunit A"/>
    <property type="match status" value="1"/>
</dbReference>
<organism evidence="2 3">
    <name type="scientific">Purpureocillium lilacinum</name>
    <name type="common">Paecilomyces lilacinus</name>
    <dbReference type="NCBI Taxonomy" id="33203"/>
    <lineage>
        <taxon>Eukaryota</taxon>
        <taxon>Fungi</taxon>
        <taxon>Dikarya</taxon>
        <taxon>Ascomycota</taxon>
        <taxon>Pezizomycotina</taxon>
        <taxon>Sordariomycetes</taxon>
        <taxon>Hypocreomycetidae</taxon>
        <taxon>Hypocreales</taxon>
        <taxon>Ophiocordycipitaceae</taxon>
        <taxon>Purpureocillium</taxon>
    </lineage>
</organism>
<accession>A0A2U3EQZ6</accession>
<protein>
    <recommendedName>
        <fullName evidence="1">Killer toxin Kp4 domain-containing protein</fullName>
    </recommendedName>
</protein>
<dbReference type="AlphaFoldDB" id="A0A2U3EQZ6"/>
<evidence type="ECO:0000259" key="1">
    <source>
        <dbReference type="Pfam" id="PF09044"/>
    </source>
</evidence>
<reference evidence="2 3" key="1">
    <citation type="journal article" date="2016" name="Front. Microbiol.">
        <title>Genome and transcriptome sequences reveal the specific parasitism of the nematophagous Purpureocillium lilacinum 36-1.</title>
        <authorList>
            <person name="Xie J."/>
            <person name="Li S."/>
            <person name="Mo C."/>
            <person name="Xiao X."/>
            <person name="Peng D."/>
            <person name="Wang G."/>
            <person name="Xiao Y."/>
        </authorList>
    </citation>
    <scope>NUCLEOTIDE SEQUENCE [LARGE SCALE GENOMIC DNA]</scope>
    <source>
        <strain evidence="2 3">36-1</strain>
    </source>
</reference>